<dbReference type="CDD" id="cd20824">
    <property type="entry name" value="C1_SpBZZ1-like"/>
    <property type="match status" value="1"/>
</dbReference>
<feature type="region of interest" description="Disordered" evidence="6">
    <location>
        <begin position="618"/>
        <end position="640"/>
    </location>
</feature>
<dbReference type="GO" id="GO:0030036">
    <property type="term" value="P:actin cytoskeleton organization"/>
    <property type="evidence" value="ECO:0007669"/>
    <property type="project" value="UniProtKB-ARBA"/>
</dbReference>
<dbReference type="GO" id="GO:0030833">
    <property type="term" value="P:regulation of actin filament polymerization"/>
    <property type="evidence" value="ECO:0007669"/>
    <property type="project" value="TreeGrafter"/>
</dbReference>
<dbReference type="SMART" id="SM00326">
    <property type="entry name" value="SH3"/>
    <property type="match status" value="2"/>
</dbReference>
<feature type="domain" description="SH3" evidence="7">
    <location>
        <begin position="649"/>
        <end position="710"/>
    </location>
</feature>
<dbReference type="PROSITE" id="PS50081">
    <property type="entry name" value="ZF_DAG_PE_2"/>
    <property type="match status" value="1"/>
</dbReference>
<evidence type="ECO:0000313" key="11">
    <source>
        <dbReference type="Proteomes" id="UP001150569"/>
    </source>
</evidence>
<feature type="domain" description="Phorbol-ester/DAG-type" evidence="8">
    <location>
        <begin position="403"/>
        <end position="453"/>
    </location>
</feature>
<dbReference type="GO" id="GO:0030864">
    <property type="term" value="C:cortical actin cytoskeleton"/>
    <property type="evidence" value="ECO:0007669"/>
    <property type="project" value="UniProtKB-ARBA"/>
</dbReference>
<keyword evidence="3" id="KW-0862">Zinc</keyword>
<dbReference type="SMART" id="SM00109">
    <property type="entry name" value="C1"/>
    <property type="match status" value="1"/>
</dbReference>
<protein>
    <submittedName>
        <fullName evidence="10">Protein BZZ1</fullName>
    </submittedName>
</protein>
<keyword evidence="5" id="KW-0175">Coiled coil</keyword>
<evidence type="ECO:0000256" key="2">
    <source>
        <dbReference type="ARBA" id="ARBA00022723"/>
    </source>
</evidence>
<evidence type="ECO:0000256" key="3">
    <source>
        <dbReference type="ARBA" id="ARBA00022833"/>
    </source>
</evidence>
<evidence type="ECO:0000313" key="10">
    <source>
        <dbReference type="EMBL" id="KAJ1924152.1"/>
    </source>
</evidence>
<reference evidence="10" key="1">
    <citation type="submission" date="2022-07" db="EMBL/GenBank/DDBJ databases">
        <title>Phylogenomic reconstructions and comparative analyses of Kickxellomycotina fungi.</title>
        <authorList>
            <person name="Reynolds N.K."/>
            <person name="Stajich J.E."/>
            <person name="Barry K."/>
            <person name="Grigoriev I.V."/>
            <person name="Crous P."/>
            <person name="Smith M.E."/>
        </authorList>
    </citation>
    <scope>NUCLEOTIDE SEQUENCE</scope>
    <source>
        <strain evidence="10">RSA 861</strain>
    </source>
</reference>
<dbReference type="InterPro" id="IPR036028">
    <property type="entry name" value="SH3-like_dom_sf"/>
</dbReference>
<keyword evidence="2" id="KW-0479">Metal-binding</keyword>
<dbReference type="InterPro" id="IPR031160">
    <property type="entry name" value="F_BAR_dom"/>
</dbReference>
<dbReference type="InterPro" id="IPR001452">
    <property type="entry name" value="SH3_domain"/>
</dbReference>
<feature type="region of interest" description="Disordered" evidence="6">
    <location>
        <begin position="464"/>
        <end position="586"/>
    </location>
</feature>
<dbReference type="SUPFAM" id="SSF57889">
    <property type="entry name" value="Cysteine-rich domain"/>
    <property type="match status" value="1"/>
</dbReference>
<dbReference type="AlphaFoldDB" id="A0A9W8A6D0"/>
<dbReference type="Pfam" id="PF00130">
    <property type="entry name" value="C1_1"/>
    <property type="match status" value="1"/>
</dbReference>
<feature type="compositionally biased region" description="Low complexity" evidence="6">
    <location>
        <begin position="487"/>
        <end position="496"/>
    </location>
</feature>
<sequence length="797" mass="86589">MVQAGNTSVSDLREFMRDWTQLEKEYGQKLESMVKKYQKIKEKKTSTMSVGGLGSKEGLGKSGPLVDFNTDADSSSYVKAWDQLLHVTSAICREHFTLSERIHTDIVEPAQALSQKKEDARKKHVAYCQKLLEMRDEVYADKDKKQAKYTELGTQTHAMGSKVERSINDKNHDKYRRQYHKALVEKNNAQNLYILSVHRSNAIKNEYFHKDIPILMNQLQDINHSRIESSRALWTRWIDLQNEALQRLHGHMSELRTAVNLIDPAGDAQLFVARNPVAWSEPLDFQFIPVPHSNDRGEMVVDDEDARIFLANVMHGEQETAQKLSNQLDQLRVPLGDVEQSLRAADPGDPTGPWHELFDNSMNLSHELMNLEWEHTIHQTEAADISQVLGIPGGSGSNVDFAAHKFRPHSFAIPTSCDYCHSKLWSVGKSEQMCEVCGYNVHKKCLLKVPLDCPGSVSALRRRRSLGRTPSMSQTSSVNNFSTTSIPLGSGSSVRGVPPPPPYNASLIDTRSPGDMGWSSSEDETIVPATPLSLSAVGGGGTSGPRRNKKPPPPPGTAAFNESGVLNPRRHSRVAPPPPRPATMSSSAFAAAAAAAVKARSSSFSSAADNGGGGGLSTAPGMIATSGPSRNNSTGSAYGPGGSSGLKGASLGTATALYSYQSKSGIDMDLRSGDVLSVVRKDVDGSGWTECELNGRRGLVPTNYIQMTNQRDGGGGGHAGAGSVGAPPMATMQPNGGSKTQRRARALFDFDARDASELTIKTNDEIIITNDHVCDGWMEGTLHGRTGQFPSNFVQTI</sequence>
<dbReference type="PANTHER" id="PTHR15735:SF21">
    <property type="entry name" value="PROTEIN NERVOUS WRECK"/>
    <property type="match status" value="1"/>
</dbReference>
<dbReference type="InterPro" id="IPR002219">
    <property type="entry name" value="PKC_DAG/PE"/>
</dbReference>
<evidence type="ECO:0000256" key="6">
    <source>
        <dbReference type="SAM" id="MobiDB-lite"/>
    </source>
</evidence>
<proteinExistence type="predicted"/>
<dbReference type="Gene3D" id="1.20.1270.60">
    <property type="entry name" value="Arfaptin homology (AH) domain/BAR domain"/>
    <property type="match status" value="1"/>
</dbReference>
<name>A0A9W8A6D0_9FUNG</name>
<accession>A0A9W8A6D0</accession>
<dbReference type="InterPro" id="IPR046349">
    <property type="entry name" value="C1-like_sf"/>
</dbReference>
<evidence type="ECO:0000256" key="5">
    <source>
        <dbReference type="PROSITE-ProRule" id="PRU01077"/>
    </source>
</evidence>
<dbReference type="Pfam" id="PF14604">
    <property type="entry name" value="SH3_9"/>
    <property type="match status" value="2"/>
</dbReference>
<dbReference type="Gene3D" id="3.30.60.20">
    <property type="match status" value="1"/>
</dbReference>
<evidence type="ECO:0000259" key="9">
    <source>
        <dbReference type="PROSITE" id="PS51741"/>
    </source>
</evidence>
<organism evidence="10 11">
    <name type="scientific">Tieghemiomyces parasiticus</name>
    <dbReference type="NCBI Taxonomy" id="78921"/>
    <lineage>
        <taxon>Eukaryota</taxon>
        <taxon>Fungi</taxon>
        <taxon>Fungi incertae sedis</taxon>
        <taxon>Zoopagomycota</taxon>
        <taxon>Kickxellomycotina</taxon>
        <taxon>Dimargaritomycetes</taxon>
        <taxon>Dimargaritales</taxon>
        <taxon>Dimargaritaceae</taxon>
        <taxon>Tieghemiomyces</taxon>
    </lineage>
</organism>
<feature type="domain" description="F-BAR" evidence="9">
    <location>
        <begin position="1"/>
        <end position="267"/>
    </location>
</feature>
<dbReference type="GO" id="GO:0046872">
    <property type="term" value="F:metal ion binding"/>
    <property type="evidence" value="ECO:0007669"/>
    <property type="project" value="UniProtKB-KW"/>
</dbReference>
<feature type="compositionally biased region" description="Polar residues" evidence="6">
    <location>
        <begin position="626"/>
        <end position="636"/>
    </location>
</feature>
<feature type="compositionally biased region" description="Polar residues" evidence="6">
    <location>
        <begin position="468"/>
        <end position="486"/>
    </location>
</feature>
<comment type="caution">
    <text evidence="10">The sequence shown here is derived from an EMBL/GenBank/DDBJ whole genome shotgun (WGS) entry which is preliminary data.</text>
</comment>
<dbReference type="Proteomes" id="UP001150569">
    <property type="component" value="Unassembled WGS sequence"/>
</dbReference>
<evidence type="ECO:0000256" key="1">
    <source>
        <dbReference type="ARBA" id="ARBA00022443"/>
    </source>
</evidence>
<dbReference type="CDD" id="cd00174">
    <property type="entry name" value="SH3"/>
    <property type="match status" value="1"/>
</dbReference>
<dbReference type="SUPFAM" id="SSF103657">
    <property type="entry name" value="BAR/IMD domain-like"/>
    <property type="match status" value="1"/>
</dbReference>
<dbReference type="PANTHER" id="PTHR15735">
    <property type="entry name" value="FCH AND DOUBLE SH3 DOMAINS PROTEIN"/>
    <property type="match status" value="1"/>
</dbReference>
<evidence type="ECO:0000256" key="4">
    <source>
        <dbReference type="PROSITE-ProRule" id="PRU00192"/>
    </source>
</evidence>
<evidence type="ECO:0000259" key="7">
    <source>
        <dbReference type="PROSITE" id="PS50002"/>
    </source>
</evidence>
<evidence type="ECO:0000259" key="8">
    <source>
        <dbReference type="PROSITE" id="PS50081"/>
    </source>
</evidence>
<dbReference type="Gene3D" id="2.30.30.40">
    <property type="entry name" value="SH3 Domains"/>
    <property type="match status" value="2"/>
</dbReference>
<dbReference type="InterPro" id="IPR027267">
    <property type="entry name" value="AH/BAR_dom_sf"/>
</dbReference>
<keyword evidence="11" id="KW-1185">Reference proteome</keyword>
<dbReference type="InterPro" id="IPR001060">
    <property type="entry name" value="FCH_dom"/>
</dbReference>
<feature type="domain" description="SH3" evidence="7">
    <location>
        <begin position="739"/>
        <end position="797"/>
    </location>
</feature>
<dbReference type="Pfam" id="PF00611">
    <property type="entry name" value="FCH"/>
    <property type="match status" value="1"/>
</dbReference>
<dbReference type="EMBL" id="JANBPT010000290">
    <property type="protein sequence ID" value="KAJ1924152.1"/>
    <property type="molecule type" value="Genomic_DNA"/>
</dbReference>
<dbReference type="OrthoDB" id="8783038at2759"/>
<gene>
    <name evidence="10" type="primary">bzz1_2</name>
    <name evidence="10" type="ORF">IWQ60_005410</name>
</gene>
<dbReference type="PROSITE" id="PS50002">
    <property type="entry name" value="SH3"/>
    <property type="match status" value="2"/>
</dbReference>
<keyword evidence="1 4" id="KW-0728">SH3 domain</keyword>
<dbReference type="SUPFAM" id="SSF50044">
    <property type="entry name" value="SH3-domain"/>
    <property type="match status" value="2"/>
</dbReference>
<dbReference type="PROSITE" id="PS51741">
    <property type="entry name" value="F_BAR"/>
    <property type="match status" value="1"/>
</dbReference>
<dbReference type="PROSITE" id="PS00479">
    <property type="entry name" value="ZF_DAG_PE_1"/>
    <property type="match status" value="1"/>
</dbReference>